<dbReference type="EMBL" id="JAEPRB010000434">
    <property type="protein sequence ID" value="KAG2216246.1"/>
    <property type="molecule type" value="Genomic_DNA"/>
</dbReference>
<keyword evidence="3" id="KW-1185">Reference proteome</keyword>
<dbReference type="OrthoDB" id="2301185at2759"/>
<dbReference type="AlphaFoldDB" id="A0A8H7VAN8"/>
<reference evidence="2 3" key="1">
    <citation type="submission" date="2020-12" db="EMBL/GenBank/DDBJ databases">
        <title>Metabolic potential, ecology and presence of endohyphal bacteria is reflected in genomic diversity of Mucoromycotina.</title>
        <authorList>
            <person name="Muszewska A."/>
            <person name="Okrasinska A."/>
            <person name="Steczkiewicz K."/>
            <person name="Drgas O."/>
            <person name="Orlowska M."/>
            <person name="Perlinska-Lenart U."/>
            <person name="Aleksandrzak-Piekarczyk T."/>
            <person name="Szatraj K."/>
            <person name="Zielenkiewicz U."/>
            <person name="Pilsyk S."/>
            <person name="Malc E."/>
            <person name="Mieczkowski P."/>
            <person name="Kruszewska J.S."/>
            <person name="Biernat P."/>
            <person name="Pawlowska J."/>
        </authorList>
    </citation>
    <scope>NUCLEOTIDE SEQUENCE [LARGE SCALE GENOMIC DNA]</scope>
    <source>
        <strain evidence="2 3">CBS 142.35</strain>
    </source>
</reference>
<evidence type="ECO:0000313" key="2">
    <source>
        <dbReference type="EMBL" id="KAG2216246.1"/>
    </source>
</evidence>
<comment type="caution">
    <text evidence="2">The sequence shown here is derived from an EMBL/GenBank/DDBJ whole genome shotgun (WGS) entry which is preliminary data.</text>
</comment>
<gene>
    <name evidence="2" type="ORF">INT45_001906</name>
</gene>
<proteinExistence type="predicted"/>
<feature type="region of interest" description="Disordered" evidence="1">
    <location>
        <begin position="52"/>
        <end position="83"/>
    </location>
</feature>
<organism evidence="2 3">
    <name type="scientific">Circinella minor</name>
    <dbReference type="NCBI Taxonomy" id="1195481"/>
    <lineage>
        <taxon>Eukaryota</taxon>
        <taxon>Fungi</taxon>
        <taxon>Fungi incertae sedis</taxon>
        <taxon>Mucoromycota</taxon>
        <taxon>Mucoromycotina</taxon>
        <taxon>Mucoromycetes</taxon>
        <taxon>Mucorales</taxon>
        <taxon>Lichtheimiaceae</taxon>
        <taxon>Circinella</taxon>
    </lineage>
</organism>
<sequence>MSSKKITSRGPSFLPYEDKQLCSSWLEKSECSIRGCEKKFLTHWKEGTDHYNSERESAVKKANERTGRNDEPVIRTLASLKTQ</sequence>
<feature type="compositionally biased region" description="Basic and acidic residues" evidence="1">
    <location>
        <begin position="52"/>
        <end position="73"/>
    </location>
</feature>
<evidence type="ECO:0000313" key="3">
    <source>
        <dbReference type="Proteomes" id="UP000646827"/>
    </source>
</evidence>
<dbReference type="Proteomes" id="UP000646827">
    <property type="component" value="Unassembled WGS sequence"/>
</dbReference>
<evidence type="ECO:0000256" key="1">
    <source>
        <dbReference type="SAM" id="MobiDB-lite"/>
    </source>
</evidence>
<accession>A0A8H7VAN8</accession>
<name>A0A8H7VAN8_9FUNG</name>
<protein>
    <submittedName>
        <fullName evidence="2">Uncharacterized protein</fullName>
    </submittedName>
</protein>